<keyword evidence="1" id="KW-1133">Transmembrane helix</keyword>
<feature type="transmembrane region" description="Helical" evidence="1">
    <location>
        <begin position="265"/>
        <end position="284"/>
    </location>
</feature>
<evidence type="ECO:0000313" key="3">
    <source>
        <dbReference type="Proteomes" id="UP001501705"/>
    </source>
</evidence>
<accession>A0ABP4N5M3</accession>
<dbReference type="RefSeq" id="WP_344232217.1">
    <property type="nucleotide sequence ID" value="NZ_BAAAPH010000003.1"/>
</dbReference>
<dbReference type="Proteomes" id="UP001501705">
    <property type="component" value="Unassembled WGS sequence"/>
</dbReference>
<evidence type="ECO:0008006" key="4">
    <source>
        <dbReference type="Google" id="ProtNLM"/>
    </source>
</evidence>
<dbReference type="EMBL" id="BAAAPH010000003">
    <property type="protein sequence ID" value="GAA1555885.1"/>
    <property type="molecule type" value="Genomic_DNA"/>
</dbReference>
<evidence type="ECO:0000313" key="2">
    <source>
        <dbReference type="EMBL" id="GAA1555885.1"/>
    </source>
</evidence>
<keyword evidence="3" id="KW-1185">Reference proteome</keyword>
<keyword evidence="1" id="KW-0812">Transmembrane</keyword>
<proteinExistence type="predicted"/>
<organism evidence="2 3">
    <name type="scientific">Kribbella hippodromi</name>
    <dbReference type="NCBI Taxonomy" id="434347"/>
    <lineage>
        <taxon>Bacteria</taxon>
        <taxon>Bacillati</taxon>
        <taxon>Actinomycetota</taxon>
        <taxon>Actinomycetes</taxon>
        <taxon>Propionibacteriales</taxon>
        <taxon>Kribbellaceae</taxon>
        <taxon>Kribbella</taxon>
    </lineage>
</organism>
<feature type="transmembrane region" description="Helical" evidence="1">
    <location>
        <begin position="6"/>
        <end position="29"/>
    </location>
</feature>
<keyword evidence="1" id="KW-0472">Membrane</keyword>
<comment type="caution">
    <text evidence="2">The sequence shown here is derived from an EMBL/GenBank/DDBJ whole genome shotgun (WGS) entry which is preliminary data.</text>
</comment>
<evidence type="ECO:0000256" key="1">
    <source>
        <dbReference type="SAM" id="Phobius"/>
    </source>
</evidence>
<sequence length="287" mass="31275">MKLRGILELWWAVPAGLALIGYLCSLAGLTRPQRAVWVTARVVDVHLPAHGDSKGPGIPVTVAFHDPADGREYRLRHAGKRGLPVEAAWVGQTFPVRFPRGRPERFRLVQELAGETRGLGGPNCMVFLLLVGLVVQSFFKWGWQTGLICLGGLLFLIVAISRDIQYARNRAALMEHAEAVPGRVVAVTKDVYTDGEGDDIVNHAPVVVFTTRDGRRVTALCRDGIPQPGQSLGRVLTIHYAPGKPSVFTPDLDHDRRDRAASIRFVVGLLLAGTAAIGTGLYYLHPS</sequence>
<feature type="transmembrane region" description="Helical" evidence="1">
    <location>
        <begin position="116"/>
        <end position="135"/>
    </location>
</feature>
<reference evidence="3" key="1">
    <citation type="journal article" date="2019" name="Int. J. Syst. Evol. Microbiol.">
        <title>The Global Catalogue of Microorganisms (GCM) 10K type strain sequencing project: providing services to taxonomists for standard genome sequencing and annotation.</title>
        <authorList>
            <consortium name="The Broad Institute Genomics Platform"/>
            <consortium name="The Broad Institute Genome Sequencing Center for Infectious Disease"/>
            <person name="Wu L."/>
            <person name="Ma J."/>
        </authorList>
    </citation>
    <scope>NUCLEOTIDE SEQUENCE [LARGE SCALE GENOMIC DNA]</scope>
    <source>
        <strain evidence="3">JCM 15572</strain>
    </source>
</reference>
<gene>
    <name evidence="2" type="ORF">GCM10009804_10940</name>
</gene>
<protein>
    <recommendedName>
        <fullName evidence="4">DUF3592 domain-containing protein</fullName>
    </recommendedName>
</protein>
<feature type="transmembrane region" description="Helical" evidence="1">
    <location>
        <begin position="141"/>
        <end position="160"/>
    </location>
</feature>
<name>A0ABP4N5M3_9ACTN</name>